<organism evidence="2 3">
    <name type="scientific">Sphingomonas montanisoli</name>
    <dbReference type="NCBI Taxonomy" id="2606412"/>
    <lineage>
        <taxon>Bacteria</taxon>
        <taxon>Pseudomonadati</taxon>
        <taxon>Pseudomonadota</taxon>
        <taxon>Alphaproteobacteria</taxon>
        <taxon>Sphingomonadales</taxon>
        <taxon>Sphingomonadaceae</taxon>
        <taxon>Sphingomonas</taxon>
    </lineage>
</organism>
<dbReference type="InterPro" id="IPR032494">
    <property type="entry name" value="Phage_TTP_N"/>
</dbReference>
<dbReference type="Gene3D" id="4.10.410.40">
    <property type="match status" value="1"/>
</dbReference>
<evidence type="ECO:0000313" key="3">
    <source>
        <dbReference type="Proteomes" id="UP000322077"/>
    </source>
</evidence>
<feature type="domain" description="Lambda phage tail tube protein N-terminal" evidence="1">
    <location>
        <begin position="21"/>
        <end position="139"/>
    </location>
</feature>
<evidence type="ECO:0000313" key="2">
    <source>
        <dbReference type="EMBL" id="TZG26506.1"/>
    </source>
</evidence>
<comment type="caution">
    <text evidence="2">The sequence shown here is derived from an EMBL/GenBank/DDBJ whole genome shotgun (WGS) entry which is preliminary data.</text>
</comment>
<protein>
    <submittedName>
        <fullName evidence="2">Phage tail protein</fullName>
    </submittedName>
</protein>
<proteinExistence type="predicted"/>
<name>A0A5D9C4T7_9SPHN</name>
<dbReference type="EMBL" id="VTOU01000003">
    <property type="protein sequence ID" value="TZG26506.1"/>
    <property type="molecule type" value="Genomic_DNA"/>
</dbReference>
<dbReference type="AlphaFoldDB" id="A0A5D9C4T7"/>
<evidence type="ECO:0000259" key="1">
    <source>
        <dbReference type="Pfam" id="PF16461"/>
    </source>
</evidence>
<gene>
    <name evidence="2" type="ORF">FYJ91_16425</name>
</gene>
<dbReference type="Proteomes" id="UP000322077">
    <property type="component" value="Unassembled WGS sequence"/>
</dbReference>
<reference evidence="2 3" key="1">
    <citation type="submission" date="2019-08" db="EMBL/GenBank/DDBJ databases">
        <authorList>
            <person name="Wang G."/>
            <person name="Xu Z."/>
        </authorList>
    </citation>
    <scope>NUCLEOTIDE SEQUENCE [LARGE SCALE GENOMIC DNA]</scope>
    <source>
        <strain evidence="2 3">ZX</strain>
    </source>
</reference>
<dbReference type="Pfam" id="PF16461">
    <property type="entry name" value="Phage_TTP_12"/>
    <property type="match status" value="1"/>
</dbReference>
<sequence>MSTAKLGFGSAFYMGATGVATEVTKIAEVTSVSPPNEQRADVEVTHYESPGQTREYIAGLIDPGEITVSINWVPGSPTDDLLVTAKNDGAVRQMKIKVPGAAATPEQFKFPGIVKGFERTVPIDGQMTANVTIRIAGAVTQAAYADADEADA</sequence>
<keyword evidence="3" id="KW-1185">Reference proteome</keyword>
<accession>A0A5D9C4T7</accession>
<dbReference type="RefSeq" id="WP_149523308.1">
    <property type="nucleotide sequence ID" value="NZ_VTOU01000003.1"/>
</dbReference>